<keyword evidence="7" id="KW-1185">Reference proteome</keyword>
<dbReference type="GO" id="GO:0050660">
    <property type="term" value="F:flavin adenine dinucleotide binding"/>
    <property type="evidence" value="ECO:0007669"/>
    <property type="project" value="InterPro"/>
</dbReference>
<dbReference type="SUPFAM" id="SSF51905">
    <property type="entry name" value="FAD/NAD(P)-binding domain"/>
    <property type="match status" value="1"/>
</dbReference>
<dbReference type="PANTHER" id="PTHR46056:SF12">
    <property type="entry name" value="LONG-CHAIN-ALCOHOL OXIDASE"/>
    <property type="match status" value="1"/>
</dbReference>
<dbReference type="Pfam" id="PF13450">
    <property type="entry name" value="NAD_binding_8"/>
    <property type="match status" value="1"/>
</dbReference>
<comment type="similarity">
    <text evidence="1">Belongs to the GMC oxidoreductase family.</text>
</comment>
<keyword evidence="3" id="KW-0274">FAD</keyword>
<dbReference type="RefSeq" id="WP_115892135.1">
    <property type="nucleotide sequence ID" value="NZ_QREL01000001.1"/>
</dbReference>
<evidence type="ECO:0000256" key="3">
    <source>
        <dbReference type="ARBA" id="ARBA00022827"/>
    </source>
</evidence>
<dbReference type="Gene3D" id="3.50.50.60">
    <property type="entry name" value="FAD/NAD(P)-binding domain"/>
    <property type="match status" value="3"/>
</dbReference>
<evidence type="ECO:0000313" key="6">
    <source>
        <dbReference type="EMBL" id="REE28517.1"/>
    </source>
</evidence>
<evidence type="ECO:0000256" key="1">
    <source>
        <dbReference type="ARBA" id="ARBA00010790"/>
    </source>
</evidence>
<dbReference type="InterPro" id="IPR007867">
    <property type="entry name" value="GMC_OxRtase_C"/>
</dbReference>
<dbReference type="PROSITE" id="PS51379">
    <property type="entry name" value="4FE4S_FER_2"/>
    <property type="match status" value="1"/>
</dbReference>
<evidence type="ECO:0000256" key="2">
    <source>
        <dbReference type="ARBA" id="ARBA00022630"/>
    </source>
</evidence>
<dbReference type="EMBL" id="QREL01000001">
    <property type="protein sequence ID" value="REE28517.1"/>
    <property type="molecule type" value="Genomic_DNA"/>
</dbReference>
<reference evidence="6 7" key="1">
    <citation type="submission" date="2018-07" db="EMBL/GenBank/DDBJ databases">
        <title>Genomic Encyclopedia of Type Strains, Phase IV (KMG-IV): sequencing the most valuable type-strain genomes for metagenomic binning, comparative biology and taxonomic classification.</title>
        <authorList>
            <person name="Goeker M."/>
        </authorList>
    </citation>
    <scope>NUCLEOTIDE SEQUENCE [LARGE SCALE GENOMIC DNA]</scope>
    <source>
        <strain evidence="6 7">DSM 7466</strain>
    </source>
</reference>
<comment type="caution">
    <text evidence="6">The sequence shown here is derived from an EMBL/GenBank/DDBJ whole genome shotgun (WGS) entry which is preliminary data.</text>
</comment>
<keyword evidence="4" id="KW-0560">Oxidoreductase</keyword>
<dbReference type="Proteomes" id="UP000256864">
    <property type="component" value="Unassembled WGS sequence"/>
</dbReference>
<keyword evidence="2" id="KW-0285">Flavoprotein</keyword>
<name>A0A371NDC2_9EURY</name>
<protein>
    <submittedName>
        <fullName evidence="6">FAD binding domain-containing protein</fullName>
    </submittedName>
</protein>
<organism evidence="6 7">
    <name type="scientific">Methanothermobacter defluvii</name>
    <dbReference type="NCBI Taxonomy" id="49339"/>
    <lineage>
        <taxon>Archaea</taxon>
        <taxon>Methanobacteriati</taxon>
        <taxon>Methanobacteriota</taxon>
        <taxon>Methanomada group</taxon>
        <taxon>Methanobacteria</taxon>
        <taxon>Methanobacteriales</taxon>
        <taxon>Methanobacteriaceae</taxon>
        <taxon>Methanothermobacter</taxon>
    </lineage>
</organism>
<evidence type="ECO:0000259" key="5">
    <source>
        <dbReference type="PROSITE" id="PS51379"/>
    </source>
</evidence>
<sequence>MVLVVGSGAGGATLARELAIRGIDVTVIERGPCVKDSDAFLCYDEAPDVDILRTSCAGGSTLVAAGNAVRVLENTLKDYGVDITEDLHAIEAELRVGELPDTHTGRGTALIMDAAESLGLGVRKMPKFIDPDKCRPCGKCSFGCPRAAKWSARRFLDEAIEHGAVLIEETEAKNIIVRNGSVSGLKTSRGDFHDETVVLAAGAIETPRILMRAGIDAGNGLFMDTFVTVGGILEGVGFCDEVQMNALIELDGVILSPHFSTLLFPEDDRRNVLGIMVKIADERSGRVEADRIVKHHTGRDISLLSGGAAIAGSILSRAGVGAGTLRSTGPRGAHPGGTASLGEVVDENLETSIEGLFVADASVLPEAPGAPPILTIMALARRLARHIVSGHIVSVL</sequence>
<evidence type="ECO:0000313" key="7">
    <source>
        <dbReference type="Proteomes" id="UP000256864"/>
    </source>
</evidence>
<dbReference type="GO" id="GO:0016614">
    <property type="term" value="F:oxidoreductase activity, acting on CH-OH group of donors"/>
    <property type="evidence" value="ECO:0007669"/>
    <property type="project" value="InterPro"/>
</dbReference>
<feature type="domain" description="4Fe-4S ferredoxin-type" evidence="5">
    <location>
        <begin position="125"/>
        <end position="153"/>
    </location>
</feature>
<proteinExistence type="inferred from homology"/>
<dbReference type="InterPro" id="IPR017896">
    <property type="entry name" value="4Fe4S_Fe-S-bd"/>
</dbReference>
<dbReference type="Pfam" id="PF05199">
    <property type="entry name" value="GMC_oxred_C"/>
    <property type="match status" value="1"/>
</dbReference>
<accession>A0A371NDC2</accession>
<dbReference type="Pfam" id="PF00732">
    <property type="entry name" value="GMC_oxred_N"/>
    <property type="match status" value="1"/>
</dbReference>
<gene>
    <name evidence="6" type="ORF">C7452_0529</name>
</gene>
<dbReference type="AlphaFoldDB" id="A0A371NDC2"/>
<evidence type="ECO:0000256" key="4">
    <source>
        <dbReference type="ARBA" id="ARBA00023002"/>
    </source>
</evidence>
<dbReference type="InterPro" id="IPR036188">
    <property type="entry name" value="FAD/NAD-bd_sf"/>
</dbReference>
<dbReference type="InterPro" id="IPR000172">
    <property type="entry name" value="GMC_OxRdtase_N"/>
</dbReference>
<dbReference type="PANTHER" id="PTHR46056">
    <property type="entry name" value="LONG-CHAIN-ALCOHOL OXIDASE"/>
    <property type="match status" value="1"/>
</dbReference>